<evidence type="ECO:0000313" key="2">
    <source>
        <dbReference type="Proteomes" id="UP000250235"/>
    </source>
</evidence>
<dbReference type="EMBL" id="KV113046">
    <property type="protein sequence ID" value="KZT76531.1"/>
    <property type="molecule type" value="Genomic_DNA"/>
</dbReference>
<gene>
    <name evidence="1" type="ORF">F511_46444</name>
</gene>
<reference evidence="1 2" key="1">
    <citation type="journal article" date="2015" name="Proc. Natl. Acad. Sci. U.S.A.">
        <title>The resurrection genome of Boea hygrometrica: A blueprint for survival of dehydration.</title>
        <authorList>
            <person name="Xiao L."/>
            <person name="Yang G."/>
            <person name="Zhang L."/>
            <person name="Yang X."/>
            <person name="Zhao S."/>
            <person name="Ji Z."/>
            <person name="Zhou Q."/>
            <person name="Hu M."/>
            <person name="Wang Y."/>
            <person name="Chen M."/>
            <person name="Xu Y."/>
            <person name="Jin H."/>
            <person name="Xiao X."/>
            <person name="Hu G."/>
            <person name="Bao F."/>
            <person name="Hu Y."/>
            <person name="Wan P."/>
            <person name="Li L."/>
            <person name="Deng X."/>
            <person name="Kuang T."/>
            <person name="Xiang C."/>
            <person name="Zhu J.K."/>
            <person name="Oliver M.J."/>
            <person name="He Y."/>
        </authorList>
    </citation>
    <scope>NUCLEOTIDE SEQUENCE [LARGE SCALE GENOMIC DNA]</scope>
    <source>
        <strain evidence="2">cv. XS01</strain>
    </source>
</reference>
<evidence type="ECO:0000313" key="1">
    <source>
        <dbReference type="EMBL" id="KZT76531.1"/>
    </source>
</evidence>
<organism evidence="1 2">
    <name type="scientific">Dorcoceras hygrometricum</name>
    <dbReference type="NCBI Taxonomy" id="472368"/>
    <lineage>
        <taxon>Eukaryota</taxon>
        <taxon>Viridiplantae</taxon>
        <taxon>Streptophyta</taxon>
        <taxon>Embryophyta</taxon>
        <taxon>Tracheophyta</taxon>
        <taxon>Spermatophyta</taxon>
        <taxon>Magnoliopsida</taxon>
        <taxon>eudicotyledons</taxon>
        <taxon>Gunneridae</taxon>
        <taxon>Pentapetalae</taxon>
        <taxon>asterids</taxon>
        <taxon>lamiids</taxon>
        <taxon>Lamiales</taxon>
        <taxon>Gesneriaceae</taxon>
        <taxon>Didymocarpoideae</taxon>
        <taxon>Trichosporeae</taxon>
        <taxon>Loxocarpinae</taxon>
        <taxon>Dorcoceras</taxon>
    </lineage>
</organism>
<sequence length="160" mass="17652">MSARAGAIVARWPRAMCGRWLLLWRYDARWRMPDGALVLHRSFARLWPRRRALAETSRAGRSLATRSCFSRRAQEAQLVSPSCAAAGRPWLAVAACCPAVVERGCAQFVARPCARVRPCCSREFKMAAAGRPPLRRCSDDVVTAGLISSRVLFEPVPGSP</sequence>
<protein>
    <submittedName>
        <fullName evidence="1">F-box/LRR-repeat protein-like</fullName>
    </submittedName>
</protein>
<keyword evidence="2" id="KW-1185">Reference proteome</keyword>
<proteinExistence type="predicted"/>
<name>A0A2Z6ZUL8_9LAMI</name>
<accession>A0A2Z6ZUL8</accession>
<dbReference type="AlphaFoldDB" id="A0A2Z6ZUL8"/>
<dbReference type="Proteomes" id="UP000250235">
    <property type="component" value="Unassembled WGS sequence"/>
</dbReference>